<protein>
    <submittedName>
        <fullName evidence="2">Uncharacterized protein</fullName>
    </submittedName>
</protein>
<evidence type="ECO:0000313" key="2">
    <source>
        <dbReference type="EMBL" id="PRP83819.1"/>
    </source>
</evidence>
<dbReference type="Proteomes" id="UP000241769">
    <property type="component" value="Unassembled WGS sequence"/>
</dbReference>
<accession>A0A2P6NIR1</accession>
<dbReference type="InParanoid" id="A0A2P6NIR1"/>
<feature type="region of interest" description="Disordered" evidence="1">
    <location>
        <begin position="73"/>
        <end position="100"/>
    </location>
</feature>
<reference evidence="2 3" key="1">
    <citation type="journal article" date="2018" name="Genome Biol. Evol.">
        <title>Multiple Roots of Fruiting Body Formation in Amoebozoa.</title>
        <authorList>
            <person name="Hillmann F."/>
            <person name="Forbes G."/>
            <person name="Novohradska S."/>
            <person name="Ferling I."/>
            <person name="Riege K."/>
            <person name="Groth M."/>
            <person name="Westermann M."/>
            <person name="Marz M."/>
            <person name="Spaller T."/>
            <person name="Winckler T."/>
            <person name="Schaap P."/>
            <person name="Glockner G."/>
        </authorList>
    </citation>
    <scope>NUCLEOTIDE SEQUENCE [LARGE SCALE GENOMIC DNA]</scope>
    <source>
        <strain evidence="2 3">Jena</strain>
    </source>
</reference>
<gene>
    <name evidence="2" type="ORF">PROFUN_08934</name>
</gene>
<feature type="compositionally biased region" description="Basic and acidic residues" evidence="1">
    <location>
        <begin position="73"/>
        <end position="89"/>
    </location>
</feature>
<name>A0A2P6NIR1_9EUKA</name>
<keyword evidence="3" id="KW-1185">Reference proteome</keyword>
<sequence>MIYDKDLPLLPLPQGVLREVQHQRNSRRKPPGALSKAHYRDLRVTRSWDEKKVNLVSSLGQITRGKYIKRSCKEGHVDPKSDAEIERGVGESQIYDTDTE</sequence>
<dbReference type="AlphaFoldDB" id="A0A2P6NIR1"/>
<proteinExistence type="predicted"/>
<dbReference type="EMBL" id="MDYQ01000075">
    <property type="protein sequence ID" value="PRP83819.1"/>
    <property type="molecule type" value="Genomic_DNA"/>
</dbReference>
<comment type="caution">
    <text evidence="2">The sequence shown here is derived from an EMBL/GenBank/DDBJ whole genome shotgun (WGS) entry which is preliminary data.</text>
</comment>
<evidence type="ECO:0000256" key="1">
    <source>
        <dbReference type="SAM" id="MobiDB-lite"/>
    </source>
</evidence>
<organism evidence="2 3">
    <name type="scientific">Planoprotostelium fungivorum</name>
    <dbReference type="NCBI Taxonomy" id="1890364"/>
    <lineage>
        <taxon>Eukaryota</taxon>
        <taxon>Amoebozoa</taxon>
        <taxon>Evosea</taxon>
        <taxon>Variosea</taxon>
        <taxon>Cavosteliida</taxon>
        <taxon>Cavosteliaceae</taxon>
        <taxon>Planoprotostelium</taxon>
    </lineage>
</organism>
<evidence type="ECO:0000313" key="3">
    <source>
        <dbReference type="Proteomes" id="UP000241769"/>
    </source>
</evidence>